<gene>
    <name evidence="2" type="ORF">K8V42_00235</name>
    <name evidence="3" type="ORF">RU93_GL000892</name>
</gene>
<accession>A0A1L8QP44</accession>
<protein>
    <submittedName>
        <fullName evidence="2 3">Acetyltransferase</fullName>
    </submittedName>
</protein>
<dbReference type="OrthoDB" id="9786032at2"/>
<dbReference type="AlphaFoldDB" id="A0A1L8QP44"/>
<organism evidence="3 4">
    <name type="scientific">Enterococcus aquimarinus</name>
    <dbReference type="NCBI Taxonomy" id="328396"/>
    <lineage>
        <taxon>Bacteria</taxon>
        <taxon>Bacillati</taxon>
        <taxon>Bacillota</taxon>
        <taxon>Bacilli</taxon>
        <taxon>Lactobacillales</taxon>
        <taxon>Enterococcaceae</taxon>
        <taxon>Enterococcus</taxon>
    </lineage>
</organism>
<keyword evidence="4" id="KW-1185">Reference proteome</keyword>
<proteinExistence type="predicted"/>
<evidence type="ECO:0000313" key="2">
    <source>
        <dbReference type="EMBL" id="MCC9272722.1"/>
    </source>
</evidence>
<keyword evidence="3" id="KW-0808">Transferase</keyword>
<reference evidence="2" key="3">
    <citation type="submission" date="2021-11" db="EMBL/GenBank/DDBJ databases">
        <authorList>
            <person name="Gilroy R."/>
        </authorList>
    </citation>
    <scope>NUCLEOTIDE SEQUENCE</scope>
    <source>
        <strain evidence="2">150</strain>
    </source>
</reference>
<reference evidence="2" key="2">
    <citation type="journal article" date="2021" name="PeerJ">
        <title>Extensive microbial diversity within the chicken gut microbiome revealed by metagenomics and culture.</title>
        <authorList>
            <person name="Gilroy R."/>
            <person name="Ravi A."/>
            <person name="Getino M."/>
            <person name="Pursley I."/>
            <person name="Horton D.L."/>
            <person name="Alikhan N.F."/>
            <person name="Baker D."/>
            <person name="Gharbi K."/>
            <person name="Hall N."/>
            <person name="Watson M."/>
            <person name="Adriaenssens E.M."/>
            <person name="Foster-Nyarko E."/>
            <person name="Jarju S."/>
            <person name="Secka A."/>
            <person name="Antonio M."/>
            <person name="Oren A."/>
            <person name="Chaudhuri R.R."/>
            <person name="La Ragione R."/>
            <person name="Hildebrand F."/>
            <person name="Pallen M.J."/>
        </authorList>
    </citation>
    <scope>NUCLEOTIDE SEQUENCE</scope>
    <source>
        <strain evidence="2">150</strain>
    </source>
</reference>
<comment type="caution">
    <text evidence="3">The sequence shown here is derived from an EMBL/GenBank/DDBJ whole genome shotgun (WGS) entry which is preliminary data.</text>
</comment>
<dbReference type="Pfam" id="PF13673">
    <property type="entry name" value="Acetyltransf_10"/>
    <property type="match status" value="1"/>
</dbReference>
<dbReference type="Proteomes" id="UP000182149">
    <property type="component" value="Unassembled WGS sequence"/>
</dbReference>
<dbReference type="RefSeq" id="WP_071875590.1">
    <property type="nucleotide sequence ID" value="NZ_JBHSHF010000007.1"/>
</dbReference>
<evidence type="ECO:0000259" key="1">
    <source>
        <dbReference type="PROSITE" id="PS51186"/>
    </source>
</evidence>
<dbReference type="InterPro" id="IPR016181">
    <property type="entry name" value="Acyl_CoA_acyltransferase"/>
</dbReference>
<dbReference type="Proteomes" id="UP000813384">
    <property type="component" value="Unassembled WGS sequence"/>
</dbReference>
<dbReference type="STRING" id="328396.RU93_GL000892"/>
<dbReference type="PROSITE" id="PS51186">
    <property type="entry name" value="GNAT"/>
    <property type="match status" value="1"/>
</dbReference>
<dbReference type="Gene3D" id="3.40.630.30">
    <property type="match status" value="1"/>
</dbReference>
<feature type="domain" description="N-acetyltransferase" evidence="1">
    <location>
        <begin position="2"/>
        <end position="154"/>
    </location>
</feature>
<evidence type="ECO:0000313" key="4">
    <source>
        <dbReference type="Proteomes" id="UP000182149"/>
    </source>
</evidence>
<evidence type="ECO:0000313" key="3">
    <source>
        <dbReference type="EMBL" id="OJG09285.1"/>
    </source>
</evidence>
<dbReference type="GO" id="GO:0016747">
    <property type="term" value="F:acyltransferase activity, transferring groups other than amino-acyl groups"/>
    <property type="evidence" value="ECO:0007669"/>
    <property type="project" value="InterPro"/>
</dbReference>
<sequence length="154" mass="17874">MIELIEATIEEQEKITEIMTASFNYDTAFYFGKDATDGPEGYSDGSLATKILTDSTSQTWLISYQGEIAGFLTIDSQKWEVQYFCLFPLFINQGLGTKTWKKIEEHFGHRPWFLETPAYSTRNHAFYEKLDFAKVGEKEYPNGSKSFLYEKIRR</sequence>
<name>A0A1L8QP44_9ENTE</name>
<dbReference type="EMBL" id="JXKD01000018">
    <property type="protein sequence ID" value="OJG09285.1"/>
    <property type="molecule type" value="Genomic_DNA"/>
</dbReference>
<dbReference type="SUPFAM" id="SSF55729">
    <property type="entry name" value="Acyl-CoA N-acyltransferases (Nat)"/>
    <property type="match status" value="1"/>
</dbReference>
<reference evidence="3 4" key="1">
    <citation type="submission" date="2014-12" db="EMBL/GenBank/DDBJ databases">
        <title>Draft genome sequences of 29 type strains of Enterococci.</title>
        <authorList>
            <person name="Zhong Z."/>
            <person name="Sun Z."/>
            <person name="Liu W."/>
            <person name="Zhang W."/>
            <person name="Zhang H."/>
        </authorList>
    </citation>
    <scope>NUCLEOTIDE SEQUENCE [LARGE SCALE GENOMIC DNA]</scope>
    <source>
        <strain evidence="3 4">DSM 17690</strain>
    </source>
</reference>
<dbReference type="InterPro" id="IPR000182">
    <property type="entry name" value="GNAT_dom"/>
</dbReference>
<dbReference type="EMBL" id="JAJJVO010000004">
    <property type="protein sequence ID" value="MCC9272722.1"/>
    <property type="molecule type" value="Genomic_DNA"/>
</dbReference>